<evidence type="ECO:0000313" key="3">
    <source>
        <dbReference type="EMBL" id="TWT62352.1"/>
    </source>
</evidence>
<reference evidence="3 4" key="1">
    <citation type="submission" date="2019-02" db="EMBL/GenBank/DDBJ databases">
        <title>Deep-cultivation of Planctomycetes and their phenomic and genomic characterization uncovers novel biology.</title>
        <authorList>
            <person name="Wiegand S."/>
            <person name="Jogler M."/>
            <person name="Boedeker C."/>
            <person name="Pinto D."/>
            <person name="Vollmers J."/>
            <person name="Rivas-Marin E."/>
            <person name="Kohn T."/>
            <person name="Peeters S.H."/>
            <person name="Heuer A."/>
            <person name="Rast P."/>
            <person name="Oberbeckmann S."/>
            <person name="Bunk B."/>
            <person name="Jeske O."/>
            <person name="Meyerdierks A."/>
            <person name="Storesund J.E."/>
            <person name="Kallscheuer N."/>
            <person name="Luecker S."/>
            <person name="Lage O.M."/>
            <person name="Pohl T."/>
            <person name="Merkel B.J."/>
            <person name="Hornburger P."/>
            <person name="Mueller R.-W."/>
            <person name="Bruemmer F."/>
            <person name="Labrenz M."/>
            <person name="Spormann A.M."/>
            <person name="Op Den Camp H."/>
            <person name="Overmann J."/>
            <person name="Amann R."/>
            <person name="Jetten M.S.M."/>
            <person name="Mascher T."/>
            <person name="Medema M.H."/>
            <person name="Devos D.P."/>
            <person name="Kaster A.-K."/>
            <person name="Ovreas L."/>
            <person name="Rohde M."/>
            <person name="Galperin M.Y."/>
            <person name="Jogler C."/>
        </authorList>
    </citation>
    <scope>NUCLEOTIDE SEQUENCE [LARGE SCALE GENOMIC DNA]</scope>
    <source>
        <strain evidence="3 4">Pan54</strain>
    </source>
</reference>
<dbReference type="Gene3D" id="2.30.30.380">
    <property type="entry name" value="Zn-finger domain of Sec23/24"/>
    <property type="match status" value="1"/>
</dbReference>
<sequence length="387" mass="42698">MIQFECPYCQAVLRVPDSAMGQQGACPKCQKSLLIPNPMAQQASPAAPVQPVTSQPPSGISGATLPPAPPKSADDAVGELFEALSHPEQHTPSEDPLVRVAVRKRRSSGSVLTGAVFILICVAGLYSLYYFLNPKMRGELTGTIVKSDSIPYIKIPRLQIADQAVFETFLQNYNGDRISINSQILKSSLEAHAKGIDIKVDASTTTKIVRVDVLQNKPLREFHREAFARIDKLRKEKLAAAITDFMTRVNETDQVLQSSRTLLEFRDRLILPACVNGLGYRLIAQAKGKQYPCLWQDKEDRLYFAVPFDVNQFEIIEREILGDARQFPANLLFTVNIQSKSATPAAKEESPTPTESELEEAGTSESGMATPEMTTFGHSMTPNDKME</sequence>
<protein>
    <submittedName>
        <fullName evidence="3">Uncharacterized protein</fullName>
    </submittedName>
</protein>
<feature type="transmembrane region" description="Helical" evidence="2">
    <location>
        <begin position="111"/>
        <end position="132"/>
    </location>
</feature>
<keyword evidence="2" id="KW-0812">Transmembrane</keyword>
<evidence type="ECO:0000256" key="1">
    <source>
        <dbReference type="SAM" id="MobiDB-lite"/>
    </source>
</evidence>
<dbReference type="OrthoDB" id="209478at2"/>
<organism evidence="3 4">
    <name type="scientific">Rubinisphaera italica</name>
    <dbReference type="NCBI Taxonomy" id="2527969"/>
    <lineage>
        <taxon>Bacteria</taxon>
        <taxon>Pseudomonadati</taxon>
        <taxon>Planctomycetota</taxon>
        <taxon>Planctomycetia</taxon>
        <taxon>Planctomycetales</taxon>
        <taxon>Planctomycetaceae</taxon>
        <taxon>Rubinisphaera</taxon>
    </lineage>
</organism>
<dbReference type="EMBL" id="SJPG01000001">
    <property type="protein sequence ID" value="TWT62352.1"/>
    <property type="molecule type" value="Genomic_DNA"/>
</dbReference>
<keyword evidence="2" id="KW-1133">Transmembrane helix</keyword>
<keyword evidence="2" id="KW-0472">Membrane</keyword>
<evidence type="ECO:0000313" key="4">
    <source>
        <dbReference type="Proteomes" id="UP000316095"/>
    </source>
</evidence>
<gene>
    <name evidence="3" type="ORF">Pan54_30930</name>
</gene>
<feature type="compositionally biased region" description="Polar residues" evidence="1">
    <location>
        <begin position="363"/>
        <end position="387"/>
    </location>
</feature>
<keyword evidence="4" id="KW-1185">Reference proteome</keyword>
<dbReference type="AlphaFoldDB" id="A0A5C5XKT4"/>
<feature type="region of interest" description="Disordered" evidence="1">
    <location>
        <begin position="44"/>
        <end position="73"/>
    </location>
</feature>
<evidence type="ECO:0000256" key="2">
    <source>
        <dbReference type="SAM" id="Phobius"/>
    </source>
</evidence>
<comment type="caution">
    <text evidence="3">The sequence shown here is derived from an EMBL/GenBank/DDBJ whole genome shotgun (WGS) entry which is preliminary data.</text>
</comment>
<feature type="region of interest" description="Disordered" evidence="1">
    <location>
        <begin position="342"/>
        <end position="387"/>
    </location>
</feature>
<accession>A0A5C5XKT4</accession>
<proteinExistence type="predicted"/>
<dbReference type="Proteomes" id="UP000316095">
    <property type="component" value="Unassembled WGS sequence"/>
</dbReference>
<name>A0A5C5XKT4_9PLAN</name>
<dbReference type="RefSeq" id="WP_146504221.1">
    <property type="nucleotide sequence ID" value="NZ_SJPG01000001.1"/>
</dbReference>